<dbReference type="SUPFAM" id="SSF55068">
    <property type="entry name" value="Peptide methionine sulfoxide reductase"/>
    <property type="match status" value="1"/>
</dbReference>
<name>A0A432JM91_9GAMM</name>
<dbReference type="Gene3D" id="3.30.1060.10">
    <property type="entry name" value="Peptide methionine sulphoxide reductase MsrA"/>
    <property type="match status" value="1"/>
</dbReference>
<proteinExistence type="predicted"/>
<comment type="catalytic activity">
    <reaction evidence="4">
        <text>[thioredoxin]-disulfide + L-methionine + H2O = L-methionine (S)-S-oxide + [thioredoxin]-dithiol</text>
        <dbReference type="Rhea" id="RHEA:19993"/>
        <dbReference type="Rhea" id="RHEA-COMP:10698"/>
        <dbReference type="Rhea" id="RHEA-COMP:10700"/>
        <dbReference type="ChEBI" id="CHEBI:15377"/>
        <dbReference type="ChEBI" id="CHEBI:29950"/>
        <dbReference type="ChEBI" id="CHEBI:50058"/>
        <dbReference type="ChEBI" id="CHEBI:57844"/>
        <dbReference type="ChEBI" id="CHEBI:58772"/>
        <dbReference type="EC" id="1.8.4.11"/>
    </reaction>
</comment>
<dbReference type="InterPro" id="IPR002569">
    <property type="entry name" value="Met_Sox_Rdtase_MsrA_dom"/>
</dbReference>
<dbReference type="Pfam" id="PF01625">
    <property type="entry name" value="PMSR"/>
    <property type="match status" value="1"/>
</dbReference>
<protein>
    <recommendedName>
        <fullName evidence="1">peptide-methionine (S)-S-oxide reductase</fullName>
        <ecNumber evidence="1">1.8.4.11</ecNumber>
    </recommendedName>
</protein>
<accession>A0A432JM91</accession>
<dbReference type="GO" id="GO:0008113">
    <property type="term" value="F:peptide-methionine (S)-S-oxide reductase activity"/>
    <property type="evidence" value="ECO:0007669"/>
    <property type="project" value="UniProtKB-EC"/>
</dbReference>
<gene>
    <name evidence="6" type="ORF">DSL92_00040</name>
</gene>
<organism evidence="6">
    <name type="scientific">Billgrantia gudaonensis</name>
    <dbReference type="NCBI Taxonomy" id="376427"/>
    <lineage>
        <taxon>Bacteria</taxon>
        <taxon>Pseudomonadati</taxon>
        <taxon>Pseudomonadota</taxon>
        <taxon>Gammaproteobacteria</taxon>
        <taxon>Oceanospirillales</taxon>
        <taxon>Halomonadaceae</taxon>
        <taxon>Billgrantia</taxon>
    </lineage>
</organism>
<feature type="domain" description="Peptide methionine sulphoxide reductase MsrA" evidence="5">
    <location>
        <begin position="34"/>
        <end position="102"/>
    </location>
</feature>
<reference evidence="6" key="1">
    <citation type="submission" date="2018-12" db="EMBL/GenBank/DDBJ databases">
        <authorList>
            <person name="Jadhav K."/>
            <person name="Kushwaha B."/>
            <person name="Jadhav I."/>
        </authorList>
    </citation>
    <scope>NUCLEOTIDE SEQUENCE [LARGE SCALE GENOMIC DNA]</scope>
    <source>
        <strain evidence="6">SBS 10</strain>
    </source>
</reference>
<dbReference type="AlphaFoldDB" id="A0A432JM91"/>
<evidence type="ECO:0000256" key="1">
    <source>
        <dbReference type="ARBA" id="ARBA00012502"/>
    </source>
</evidence>
<dbReference type="EC" id="1.8.4.11" evidence="1"/>
<evidence type="ECO:0000256" key="4">
    <source>
        <dbReference type="ARBA" id="ARBA00048782"/>
    </source>
</evidence>
<comment type="caution">
    <text evidence="6">The sequence shown here is derived from an EMBL/GenBank/DDBJ whole genome shotgun (WGS) entry which is preliminary data.</text>
</comment>
<comment type="catalytic activity">
    <reaction evidence="3">
        <text>L-methionyl-[protein] + [thioredoxin]-disulfide + H2O = L-methionyl-(S)-S-oxide-[protein] + [thioredoxin]-dithiol</text>
        <dbReference type="Rhea" id="RHEA:14217"/>
        <dbReference type="Rhea" id="RHEA-COMP:10698"/>
        <dbReference type="Rhea" id="RHEA-COMP:10700"/>
        <dbReference type="Rhea" id="RHEA-COMP:12313"/>
        <dbReference type="Rhea" id="RHEA-COMP:12315"/>
        <dbReference type="ChEBI" id="CHEBI:15377"/>
        <dbReference type="ChEBI" id="CHEBI:16044"/>
        <dbReference type="ChEBI" id="CHEBI:29950"/>
        <dbReference type="ChEBI" id="CHEBI:44120"/>
        <dbReference type="ChEBI" id="CHEBI:50058"/>
        <dbReference type="EC" id="1.8.4.11"/>
    </reaction>
</comment>
<evidence type="ECO:0000313" key="6">
    <source>
        <dbReference type="EMBL" id="RUA23233.1"/>
    </source>
</evidence>
<dbReference type="EMBL" id="RXHI01000001">
    <property type="protein sequence ID" value="RUA23233.1"/>
    <property type="molecule type" value="Genomic_DNA"/>
</dbReference>
<sequence>MPFPDVPCCRRFPKVTRSSWLGWAVSGAEGSLGTAGVHVTAVGYAGGVTPNLTPMKNLWPDRPRRGSARGVRPSRLDLTTLLRVFWEAHDPTQGMRPGQRRG</sequence>
<evidence type="ECO:0000256" key="2">
    <source>
        <dbReference type="ARBA" id="ARBA00023002"/>
    </source>
</evidence>
<dbReference type="InterPro" id="IPR036509">
    <property type="entry name" value="Met_Sox_Rdtase_MsrA_sf"/>
</dbReference>
<evidence type="ECO:0000256" key="3">
    <source>
        <dbReference type="ARBA" id="ARBA00047806"/>
    </source>
</evidence>
<keyword evidence="2" id="KW-0560">Oxidoreductase</keyword>
<evidence type="ECO:0000259" key="5">
    <source>
        <dbReference type="Pfam" id="PF01625"/>
    </source>
</evidence>